<dbReference type="OrthoDB" id="10056422at2759"/>
<evidence type="ECO:0000313" key="2">
    <source>
        <dbReference type="EMBL" id="CAF1146972.1"/>
    </source>
</evidence>
<feature type="compositionally biased region" description="Basic residues" evidence="1">
    <location>
        <begin position="727"/>
        <end position="736"/>
    </location>
</feature>
<reference evidence="4" key="1">
    <citation type="submission" date="2021-02" db="EMBL/GenBank/DDBJ databases">
        <authorList>
            <person name="Nowell W R."/>
        </authorList>
    </citation>
    <scope>NUCLEOTIDE SEQUENCE</scope>
</reference>
<dbReference type="EMBL" id="CAJOBE010000399">
    <property type="protein sequence ID" value="CAF3634966.1"/>
    <property type="molecule type" value="Genomic_DNA"/>
</dbReference>
<evidence type="ECO:0000313" key="3">
    <source>
        <dbReference type="EMBL" id="CAF1282921.1"/>
    </source>
</evidence>
<evidence type="ECO:0000256" key="1">
    <source>
        <dbReference type="SAM" id="MobiDB-lite"/>
    </source>
</evidence>
<dbReference type="EMBL" id="CAJNOO010001398">
    <property type="protein sequence ID" value="CAF1146972.1"/>
    <property type="molecule type" value="Genomic_DNA"/>
</dbReference>
<proteinExistence type="predicted"/>
<organism evidence="4 5">
    <name type="scientific">Rotaria sordida</name>
    <dbReference type="NCBI Taxonomy" id="392033"/>
    <lineage>
        <taxon>Eukaryota</taxon>
        <taxon>Metazoa</taxon>
        <taxon>Spiralia</taxon>
        <taxon>Gnathifera</taxon>
        <taxon>Rotifera</taxon>
        <taxon>Eurotatoria</taxon>
        <taxon>Bdelloidea</taxon>
        <taxon>Philodinida</taxon>
        <taxon>Philodinidae</taxon>
        <taxon>Rotaria</taxon>
    </lineage>
</organism>
<dbReference type="Proteomes" id="UP000663882">
    <property type="component" value="Unassembled WGS sequence"/>
</dbReference>
<gene>
    <name evidence="4" type="ORF">FNK824_LOCUS5123</name>
    <name evidence="2" type="ORF">RFH988_LOCUS21700</name>
    <name evidence="3" type="ORF">SEV965_LOCUS25356</name>
</gene>
<feature type="region of interest" description="Disordered" evidence="1">
    <location>
        <begin position="362"/>
        <end position="404"/>
    </location>
</feature>
<evidence type="ECO:0000313" key="4">
    <source>
        <dbReference type="EMBL" id="CAF3634966.1"/>
    </source>
</evidence>
<comment type="caution">
    <text evidence="4">The sequence shown here is derived from an EMBL/GenBank/DDBJ whole genome shotgun (WGS) entry which is preliminary data.</text>
</comment>
<accession>A0A818QHU1</accession>
<name>A0A818QHU1_9BILA</name>
<protein>
    <submittedName>
        <fullName evidence="4">Uncharacterized protein</fullName>
    </submittedName>
</protein>
<feature type="region of interest" description="Disordered" evidence="1">
    <location>
        <begin position="718"/>
        <end position="746"/>
    </location>
</feature>
<dbReference type="Proteomes" id="UP000663889">
    <property type="component" value="Unassembled WGS sequence"/>
</dbReference>
<sequence>MATIKFNDESLAESDEVFFPNTYMIDVEPDYNNFTAIQNTLQYDNEQKQTNIITHYRNHSSDNQYRAIHTQIEPSSLRHSHSNQILDINTQNSFNSSTIPINIQSNKIDGHIFNLTKIVTDIGCNLDSPFLRASSNSSTKNVSALLNIVLSMGGARGPLVNVWRSHINNDYFQRWYLERYYPRSASLIQRNTLHNMNKKTTQYAQNREYKSHLVIDHLVSNEILPTKQMMNENYYQNEINKMYGYDQMNTMNTISNYSSVNGMESNNNLNFNPQSNYPSVNGIESNNNLNFNPQSNYSSVNGIESNNNLNFNAQSNYSSVNGIESNNNLNFNAQSNYPSVNGIESNNNLNFNAQSNYPSVNGIESNNNLKSNLQKSQSSSSITSILKKPNNNNNNNNENSQTKHRVTIREQYPTNEFNQTLSSQQINNDDQRILAEYQQIMQNHPDLHNDPNPQMITKPNPDQVTYQQNVSVRYLVPPTPPPPGPLIIREIVPPRPPTPPPVVIKYQEPSPPTPPPLILREAPPPPPPQQEPTVITKVLPPEPPSSRRVIVEHNAPLPPKPQPVIIEKWLPYKPAPPREVIYERVMGNPATAEFQATTMNTQQQRQRRHSAEFHSSSSRTQIPVNLQRRNSVEHLNTEHITQQQSGAFNELAWRAQQQLFAIQQRNREQMQAHQQWAANLWQQNSNRFLQYPTQLTTSPLVVYHPPVAMNTAAYAQRHEYHQQHRQEYHHHHHHQHQQQQQHVQYNPTIIYPFV</sequence>
<evidence type="ECO:0000313" key="5">
    <source>
        <dbReference type="Proteomes" id="UP000663874"/>
    </source>
</evidence>
<dbReference type="AlphaFoldDB" id="A0A818QHU1"/>
<feature type="compositionally biased region" description="Low complexity" evidence="1">
    <location>
        <begin position="365"/>
        <end position="399"/>
    </location>
</feature>
<dbReference type="Proteomes" id="UP000663874">
    <property type="component" value="Unassembled WGS sequence"/>
</dbReference>
<dbReference type="EMBL" id="CAJNOU010002035">
    <property type="protein sequence ID" value="CAF1282921.1"/>
    <property type="molecule type" value="Genomic_DNA"/>
</dbReference>